<gene>
    <name evidence="1" type="ORF">DCAR_0208032</name>
</gene>
<name>A0A166E9U5_DAUCS</name>
<evidence type="ECO:0000313" key="1">
    <source>
        <dbReference type="EMBL" id="WOG88797.1"/>
    </source>
</evidence>
<dbReference type="Proteomes" id="UP000077755">
    <property type="component" value="Chromosome 2"/>
</dbReference>
<dbReference type="Gramene" id="KZN06277">
    <property type="protein sequence ID" value="KZN06277"/>
    <property type="gene ID" value="DCAR_007114"/>
</dbReference>
<proteinExistence type="predicted"/>
<accession>A0A166E9U5</accession>
<organism evidence="1 2">
    <name type="scientific">Daucus carota subsp. sativus</name>
    <name type="common">Carrot</name>
    <dbReference type="NCBI Taxonomy" id="79200"/>
    <lineage>
        <taxon>Eukaryota</taxon>
        <taxon>Viridiplantae</taxon>
        <taxon>Streptophyta</taxon>
        <taxon>Embryophyta</taxon>
        <taxon>Tracheophyta</taxon>
        <taxon>Spermatophyta</taxon>
        <taxon>Magnoliopsida</taxon>
        <taxon>eudicotyledons</taxon>
        <taxon>Gunneridae</taxon>
        <taxon>Pentapetalae</taxon>
        <taxon>asterids</taxon>
        <taxon>campanulids</taxon>
        <taxon>Apiales</taxon>
        <taxon>Apiaceae</taxon>
        <taxon>Apioideae</taxon>
        <taxon>Scandiceae</taxon>
        <taxon>Daucinae</taxon>
        <taxon>Daucus</taxon>
        <taxon>Daucus sect. Daucus</taxon>
    </lineage>
</organism>
<protein>
    <submittedName>
        <fullName evidence="1">Uncharacterized protein</fullName>
    </submittedName>
</protein>
<keyword evidence="2" id="KW-1185">Reference proteome</keyword>
<sequence>MAKHQVISLVLFHLLCIFTPNMCEARDKLSPIRSGGEIKDGGTAYCYKTTCDGSVTPCWCCSRSHECSPIQADCEHFCVFKD</sequence>
<dbReference type="EMBL" id="CP093344">
    <property type="protein sequence ID" value="WOG88797.1"/>
    <property type="molecule type" value="Genomic_DNA"/>
</dbReference>
<reference evidence="1" key="1">
    <citation type="journal article" date="2016" name="Nat. Genet.">
        <title>A high-quality carrot genome assembly provides new insights into carotenoid accumulation and asterid genome evolution.</title>
        <authorList>
            <person name="Iorizzo M."/>
            <person name="Ellison S."/>
            <person name="Senalik D."/>
            <person name="Zeng P."/>
            <person name="Satapoomin P."/>
            <person name="Huang J."/>
            <person name="Bowman M."/>
            <person name="Iovene M."/>
            <person name="Sanseverino W."/>
            <person name="Cavagnaro P."/>
            <person name="Yildiz M."/>
            <person name="Macko-Podgorni A."/>
            <person name="Moranska E."/>
            <person name="Grzebelus E."/>
            <person name="Grzebelus D."/>
            <person name="Ashrafi H."/>
            <person name="Zheng Z."/>
            <person name="Cheng S."/>
            <person name="Spooner D."/>
            <person name="Van Deynze A."/>
            <person name="Simon P."/>
        </authorList>
    </citation>
    <scope>NUCLEOTIDE SEQUENCE</scope>
    <source>
        <tissue evidence="1">Leaf</tissue>
    </source>
</reference>
<reference evidence="1" key="2">
    <citation type="submission" date="2022-03" db="EMBL/GenBank/DDBJ databases">
        <title>Draft title - Genomic analysis of global carrot germplasm unveils the trajectory of domestication and the origin of high carotenoid orange carrot.</title>
        <authorList>
            <person name="Iorizzo M."/>
            <person name="Ellison S."/>
            <person name="Senalik D."/>
            <person name="Macko-Podgorni A."/>
            <person name="Grzebelus D."/>
            <person name="Bostan H."/>
            <person name="Rolling W."/>
            <person name="Curaba J."/>
            <person name="Simon P."/>
        </authorList>
    </citation>
    <scope>NUCLEOTIDE SEQUENCE</scope>
    <source>
        <tissue evidence="1">Leaf</tissue>
    </source>
</reference>
<evidence type="ECO:0000313" key="2">
    <source>
        <dbReference type="Proteomes" id="UP000077755"/>
    </source>
</evidence>
<dbReference type="AlphaFoldDB" id="A0A166E9U5"/>